<dbReference type="Gene3D" id="2.60.40.10">
    <property type="entry name" value="Immunoglobulins"/>
    <property type="match status" value="1"/>
</dbReference>
<dbReference type="GO" id="GO:0016020">
    <property type="term" value="C:membrane"/>
    <property type="evidence" value="ECO:0007669"/>
    <property type="project" value="InterPro"/>
</dbReference>
<comment type="caution">
    <text evidence="1">The sequence shown here is derived from an EMBL/GenBank/DDBJ whole genome shotgun (WGS) entry which is preliminary data.</text>
</comment>
<dbReference type="Gene3D" id="2.160.20.10">
    <property type="entry name" value="Single-stranded right-handed beta-helix, Pectin lyase-like"/>
    <property type="match status" value="2"/>
</dbReference>
<dbReference type="PANTHER" id="PTHR11319:SF35">
    <property type="entry name" value="OUTER MEMBRANE PROTEIN PMPC-RELATED"/>
    <property type="match status" value="1"/>
</dbReference>
<dbReference type="PANTHER" id="PTHR11319">
    <property type="entry name" value="G PROTEIN-COUPLED RECEPTOR-RELATED"/>
    <property type="match status" value="1"/>
</dbReference>
<dbReference type="AlphaFoldDB" id="A0A927GA20"/>
<sequence length="905" mass="91652">MQRIMFMTISLSFALRFGQWTVSLLVLMLGASLLVQGQTIRYVRVNGTNNNPATATTWGNSTTNLQGAINASNPGDQVWVATGVYKPGGNANTSRTVSFAMKNGVRILGGFAGSGTPTLAQRNPSSLTTVLSGDLGVVGNYVDNAYHVISNPTGLTNTAVLDGFVITWGNANGNADDQNGGGMINVNTSPTVTGCVFQRNVALVGSGGGMYNSNSNPSVSSCSFQGNSASDGGGMSNKGSAPSLSNCSFQNNSAGYGGGLVNLESSNPSMTTCSFVSNTASYGGGMSNLMGSSPRLTGCSFQSNSATTGGGMFNDGSGPNVDACTFLNNRTTGSGGGMYNDGSSPTVTNCTFQSNTATSGGNGGGMYNDGSSPTVTTCGFQSNSATTGGGIYNVLSSSPRLTGCSFQSNSATTGGGMFTDSGSPTVDACTFLNNKTTGSGGGMYNLASNLRVTTCRFERNTASGDGGGISNKDSDLRLTSCNFLSNSVTSYGGGVFNEGNNYLGLINCVFLSNSANYGGGITNSSSSATVTNCSFLNNSFFGGGGGIYNIAANDIILTNCVLFGNGGANTFYYTNSVTVRYSLLEPSVTSYTNGGNNLITPVSPFVSSTDIRLNGCSPAINTGNNAGYTTNGGPTNDLAGSPRFFNNGVIDRGAYEYQAAPASLTLTVPSVNTATVGIAFSQHFVAAGGTSPYSYSLASGSLPTGLSLATTGVLSGTPTQAGSFTLTVLGRDATGCSASSAAYRLTVSAPPTTLTGLAATPTTVCVGSPVTFTATVGNLTSSYSYTLWGGSNPISGTGTTSAFSQSLTATGSGVQTFTLTVSRQGQVATATTSVTVTNLYSLKAGDWTDGSVWSCGRIPLLSDAVTLNHVVNLPASYQGQVLQVLYSASGRLVFGTGSKLRLGGN</sequence>
<accession>A0A927GA20</accession>
<proteinExistence type="predicted"/>
<dbReference type="RefSeq" id="WP_190892383.1">
    <property type="nucleotide sequence ID" value="NZ_JACWZY010000047.1"/>
</dbReference>
<dbReference type="InterPro" id="IPR013783">
    <property type="entry name" value="Ig-like_fold"/>
</dbReference>
<evidence type="ECO:0000313" key="2">
    <source>
        <dbReference type="Proteomes" id="UP000598820"/>
    </source>
</evidence>
<dbReference type="InterPro" id="IPR015919">
    <property type="entry name" value="Cadherin-like_sf"/>
</dbReference>
<protein>
    <submittedName>
        <fullName evidence="1">Right-handed parallel beta-helix repeat-containing protein</fullName>
    </submittedName>
</protein>
<dbReference type="SUPFAM" id="SSF51126">
    <property type="entry name" value="Pectin lyase-like"/>
    <property type="match status" value="2"/>
</dbReference>
<gene>
    <name evidence="1" type="ORF">IC229_31485</name>
</gene>
<dbReference type="EMBL" id="JACWZY010000047">
    <property type="protein sequence ID" value="MBD2705187.1"/>
    <property type="molecule type" value="Genomic_DNA"/>
</dbReference>
<dbReference type="NCBIfam" id="NF041518">
    <property type="entry name" value="choice_anch_Q"/>
    <property type="match status" value="1"/>
</dbReference>
<dbReference type="SMART" id="SM00710">
    <property type="entry name" value="PbH1"/>
    <property type="match status" value="6"/>
</dbReference>
<dbReference type="InterPro" id="IPR006626">
    <property type="entry name" value="PbH1"/>
</dbReference>
<reference evidence="1" key="1">
    <citation type="submission" date="2020-09" db="EMBL/GenBank/DDBJ databases">
        <authorList>
            <person name="Kim M.K."/>
        </authorList>
    </citation>
    <scope>NUCLEOTIDE SEQUENCE</scope>
    <source>
        <strain evidence="1">BT702</strain>
    </source>
</reference>
<dbReference type="Proteomes" id="UP000598820">
    <property type="component" value="Unassembled WGS sequence"/>
</dbReference>
<dbReference type="SUPFAM" id="SSF49313">
    <property type="entry name" value="Cadherin-like"/>
    <property type="match status" value="1"/>
</dbReference>
<evidence type="ECO:0000313" key="1">
    <source>
        <dbReference type="EMBL" id="MBD2705187.1"/>
    </source>
</evidence>
<name>A0A927GA20_9BACT</name>
<organism evidence="1 2">
    <name type="scientific">Spirosoma profusum</name>
    <dbReference type="NCBI Taxonomy" id="2771354"/>
    <lineage>
        <taxon>Bacteria</taxon>
        <taxon>Pseudomonadati</taxon>
        <taxon>Bacteroidota</taxon>
        <taxon>Cytophagia</taxon>
        <taxon>Cytophagales</taxon>
        <taxon>Cytophagaceae</taxon>
        <taxon>Spirosoma</taxon>
    </lineage>
</organism>
<dbReference type="InterPro" id="IPR012334">
    <property type="entry name" value="Pectin_lyas_fold"/>
</dbReference>
<dbReference type="InterPro" id="IPR059226">
    <property type="entry name" value="Choice_anch_Q_dom"/>
</dbReference>
<dbReference type="InterPro" id="IPR011050">
    <property type="entry name" value="Pectin_lyase_fold/virulence"/>
</dbReference>
<keyword evidence="2" id="KW-1185">Reference proteome</keyword>
<dbReference type="InterPro" id="IPR035986">
    <property type="entry name" value="PKD_dom_sf"/>
</dbReference>
<dbReference type="SUPFAM" id="SSF49299">
    <property type="entry name" value="PKD domain"/>
    <property type="match status" value="1"/>
</dbReference>
<dbReference type="GO" id="GO:0005509">
    <property type="term" value="F:calcium ion binding"/>
    <property type="evidence" value="ECO:0007669"/>
    <property type="project" value="InterPro"/>
</dbReference>